<evidence type="ECO:0000259" key="7">
    <source>
        <dbReference type="Pfam" id="PF20877"/>
    </source>
</evidence>
<proteinExistence type="predicted"/>
<dbReference type="EMBL" id="JADGJQ010000020">
    <property type="protein sequence ID" value="KAJ3179606.1"/>
    <property type="molecule type" value="Genomic_DNA"/>
</dbReference>
<organism evidence="8 9">
    <name type="scientific">Geranomyces variabilis</name>
    <dbReference type="NCBI Taxonomy" id="109894"/>
    <lineage>
        <taxon>Eukaryota</taxon>
        <taxon>Fungi</taxon>
        <taxon>Fungi incertae sedis</taxon>
        <taxon>Chytridiomycota</taxon>
        <taxon>Chytridiomycota incertae sedis</taxon>
        <taxon>Chytridiomycetes</taxon>
        <taxon>Spizellomycetales</taxon>
        <taxon>Powellomycetaceae</taxon>
        <taxon>Geranomyces</taxon>
    </lineage>
</organism>
<evidence type="ECO:0000256" key="2">
    <source>
        <dbReference type="ARBA" id="ARBA00022692"/>
    </source>
</evidence>
<evidence type="ECO:0000256" key="1">
    <source>
        <dbReference type="ARBA" id="ARBA00004141"/>
    </source>
</evidence>
<dbReference type="InterPro" id="IPR049456">
    <property type="entry name" value="Anoctamin_N_fung"/>
</dbReference>
<name>A0AAD5TLI2_9FUNG</name>
<dbReference type="Pfam" id="PF20877">
    <property type="entry name" value="Anoctamin_N"/>
    <property type="match status" value="1"/>
</dbReference>
<dbReference type="InterPro" id="IPR049452">
    <property type="entry name" value="Anoctamin_TM"/>
</dbReference>
<feature type="transmembrane region" description="Helical" evidence="5">
    <location>
        <begin position="414"/>
        <end position="434"/>
    </location>
</feature>
<feature type="transmembrane region" description="Helical" evidence="5">
    <location>
        <begin position="370"/>
        <end position="388"/>
    </location>
</feature>
<dbReference type="InterPro" id="IPR007632">
    <property type="entry name" value="Anoctamin"/>
</dbReference>
<reference evidence="8" key="1">
    <citation type="submission" date="2020-05" db="EMBL/GenBank/DDBJ databases">
        <title>Phylogenomic resolution of chytrid fungi.</title>
        <authorList>
            <person name="Stajich J.E."/>
            <person name="Amses K."/>
            <person name="Simmons R."/>
            <person name="Seto K."/>
            <person name="Myers J."/>
            <person name="Bonds A."/>
            <person name="Quandt C.A."/>
            <person name="Barry K."/>
            <person name="Liu P."/>
            <person name="Grigoriev I."/>
            <person name="Longcore J.E."/>
            <person name="James T.Y."/>
        </authorList>
    </citation>
    <scope>NUCLEOTIDE SEQUENCE</scope>
    <source>
        <strain evidence="8">JEL0379</strain>
    </source>
</reference>
<feature type="transmembrane region" description="Helical" evidence="5">
    <location>
        <begin position="257"/>
        <end position="274"/>
    </location>
</feature>
<dbReference type="PANTHER" id="PTHR12308">
    <property type="entry name" value="ANOCTAMIN"/>
    <property type="match status" value="1"/>
</dbReference>
<keyword evidence="3 5" id="KW-1133">Transmembrane helix</keyword>
<comment type="subcellular location">
    <subcellularLocation>
        <location evidence="1">Membrane</location>
        <topology evidence="1">Multi-pass membrane protein</topology>
    </subcellularLocation>
</comment>
<evidence type="ECO:0000313" key="9">
    <source>
        <dbReference type="Proteomes" id="UP001212152"/>
    </source>
</evidence>
<dbReference type="GO" id="GO:0016020">
    <property type="term" value="C:membrane"/>
    <property type="evidence" value="ECO:0007669"/>
    <property type="project" value="UniProtKB-SubCell"/>
</dbReference>
<dbReference type="GO" id="GO:0005254">
    <property type="term" value="F:chloride channel activity"/>
    <property type="evidence" value="ECO:0007669"/>
    <property type="project" value="TreeGrafter"/>
</dbReference>
<sequence length="722" mass="81306">MTAALRSPGLKQPAVDAAANGSDSSSAFPITQSDWILVFNTKPPGGKPFPTKHQSIDSIAEEYKNAALQAWDEVITRLLAVHLAFRIEDWGQGKLALFIHCPDAVLQREVYRSRVLDWLNDSGISELEPPVTLSGPDLPPLTPAERMRLVYELLTTPTYEGGAGITMDEEVVGVTDAVGGKFVEAIFAPHDKEFANKWVKNWAKKWLLDDQDLDAIRDYSGEKVAYYFAFLRFYLTALIFPAIVGVLARFFHGEFSQYYGFAITAWSVLFIALWNRKAAAYATRWGTRNYSKIEKIRPEFRPSKMLIDPVTQERQPYYPYYRRWIFRTLVTVPTTIASIGFLGGIVFVIISSDIFFHKFYDGPGKDFVGYIPTIAYAAAVPTMQSYYARIAAKLSEHENLSTDTQHASSYTQKLFTFNSLIAFFALFAESYLYIPFSTVIGARLKSQGWITTSSFGDLGPASLQTRLAYLVITAQVINAASELLVPLLMTKYGTFKKGLEKNSKEKQLESPDEAFVRRARKEYERPAYDVATDYSEMVIQFGFIMLFSVSYSLTPLFCLINNFFELRADAFKICKAARRPTPYRADNIGAWLNNLRLISYVGSCITVPSLVMLYRDWNPQRDAGEQCMDRLPMTLAAVLVAEHLYLLLKYIVDEAVKSVPTRGDERRQRATFELKKTYLLKAGIDVLAGGHGGRVRWSEKQASGDDVVLYGVALKAVHEVIG</sequence>
<keyword evidence="4 5" id="KW-0472">Membrane</keyword>
<evidence type="ECO:0000259" key="6">
    <source>
        <dbReference type="Pfam" id="PF04547"/>
    </source>
</evidence>
<feature type="transmembrane region" description="Helical" evidence="5">
    <location>
        <begin position="224"/>
        <end position="251"/>
    </location>
</feature>
<dbReference type="Proteomes" id="UP001212152">
    <property type="component" value="Unassembled WGS sequence"/>
</dbReference>
<feature type="transmembrane region" description="Helical" evidence="5">
    <location>
        <begin position="324"/>
        <end position="350"/>
    </location>
</feature>
<dbReference type="AlphaFoldDB" id="A0AAD5TLI2"/>
<comment type="caution">
    <text evidence="8">The sequence shown here is derived from an EMBL/GenBank/DDBJ whole genome shotgun (WGS) entry which is preliminary data.</text>
</comment>
<accession>A0AAD5TLI2</accession>
<dbReference type="PANTHER" id="PTHR12308:SF73">
    <property type="entry name" value="ANOCTAMIN"/>
    <property type="match status" value="1"/>
</dbReference>
<gene>
    <name evidence="8" type="ORF">HDU87_002812</name>
</gene>
<dbReference type="GO" id="GO:0032541">
    <property type="term" value="C:cortical endoplasmic reticulum"/>
    <property type="evidence" value="ECO:0007669"/>
    <property type="project" value="TreeGrafter"/>
</dbReference>
<evidence type="ECO:0008006" key="10">
    <source>
        <dbReference type="Google" id="ProtNLM"/>
    </source>
</evidence>
<feature type="domain" description="Anoctamin transmembrane" evidence="6">
    <location>
        <begin position="216"/>
        <end position="669"/>
    </location>
</feature>
<evidence type="ECO:0000256" key="5">
    <source>
        <dbReference type="SAM" id="Phobius"/>
    </source>
</evidence>
<feature type="transmembrane region" description="Helical" evidence="5">
    <location>
        <begin position="543"/>
        <end position="564"/>
    </location>
</feature>
<evidence type="ECO:0000256" key="4">
    <source>
        <dbReference type="ARBA" id="ARBA00023136"/>
    </source>
</evidence>
<protein>
    <recommendedName>
        <fullName evidence="10">DUF590-domain-containing protein</fullName>
    </recommendedName>
</protein>
<keyword evidence="9" id="KW-1185">Reference proteome</keyword>
<keyword evidence="2 5" id="KW-0812">Transmembrane</keyword>
<feature type="domain" description="Anoctamin alpha-beta plait" evidence="7">
    <location>
        <begin position="34"/>
        <end position="169"/>
    </location>
</feature>
<evidence type="ECO:0000313" key="8">
    <source>
        <dbReference type="EMBL" id="KAJ3179606.1"/>
    </source>
</evidence>
<dbReference type="Pfam" id="PF04547">
    <property type="entry name" value="Anoctamin"/>
    <property type="match status" value="1"/>
</dbReference>
<evidence type="ECO:0000256" key="3">
    <source>
        <dbReference type="ARBA" id="ARBA00022989"/>
    </source>
</evidence>